<organism evidence="10">
    <name type="scientific">Caldithrix abyssi</name>
    <dbReference type="NCBI Taxonomy" id="187145"/>
    <lineage>
        <taxon>Bacteria</taxon>
        <taxon>Pseudomonadati</taxon>
        <taxon>Calditrichota</taxon>
        <taxon>Calditrichia</taxon>
        <taxon>Calditrichales</taxon>
        <taxon>Calditrichaceae</taxon>
        <taxon>Caldithrix</taxon>
    </lineage>
</organism>
<comment type="caution">
    <text evidence="10">The sequence shown here is derived from an EMBL/GenBank/DDBJ whole genome shotgun (WGS) entry which is preliminary data.</text>
</comment>
<dbReference type="EMBL" id="DRQG01000159">
    <property type="protein sequence ID" value="HGY57419.1"/>
    <property type="molecule type" value="Genomic_DNA"/>
</dbReference>
<dbReference type="CDD" id="cd21109">
    <property type="entry name" value="SPASM"/>
    <property type="match status" value="1"/>
</dbReference>
<dbReference type="SFLD" id="SFLDS00029">
    <property type="entry name" value="Radical_SAM"/>
    <property type="match status" value="1"/>
</dbReference>
<keyword evidence="2" id="KW-0004">4Fe-4S</keyword>
<feature type="domain" description="Radical SAM core" evidence="8">
    <location>
        <begin position="36"/>
        <end position="172"/>
    </location>
</feature>
<keyword evidence="5" id="KW-0560">Oxidoreductase</keyword>
<name>A0A7V4U463_CALAY</name>
<dbReference type="InterPro" id="IPR034391">
    <property type="entry name" value="AdoMet-like_SPASM_containing"/>
</dbReference>
<evidence type="ECO:0000256" key="7">
    <source>
        <dbReference type="ARBA" id="ARBA00023014"/>
    </source>
</evidence>
<dbReference type="PANTHER" id="PTHR11228:SF7">
    <property type="entry name" value="PQQA PEPTIDE CYCLASE"/>
    <property type="match status" value="1"/>
</dbReference>
<reference evidence="10" key="1">
    <citation type="journal article" date="2020" name="mSystems">
        <title>Genome- and Community-Level Interaction Insights into Carbon Utilization and Element Cycling Functions of Hydrothermarchaeota in Hydrothermal Sediment.</title>
        <authorList>
            <person name="Zhou Z."/>
            <person name="Liu Y."/>
            <person name="Xu W."/>
            <person name="Pan J."/>
            <person name="Luo Z.H."/>
            <person name="Li M."/>
        </authorList>
    </citation>
    <scope>NUCLEOTIDE SEQUENCE [LARGE SCALE GENOMIC DNA]</scope>
    <source>
        <strain evidence="10">HyVt-577</strain>
    </source>
</reference>
<dbReference type="AlphaFoldDB" id="A0A7V4U463"/>
<proteinExistence type="predicted"/>
<dbReference type="GO" id="GO:0016491">
    <property type="term" value="F:oxidoreductase activity"/>
    <property type="evidence" value="ECO:0007669"/>
    <property type="project" value="UniProtKB-KW"/>
</dbReference>
<evidence type="ECO:0000313" key="10">
    <source>
        <dbReference type="EMBL" id="HGY57419.1"/>
    </source>
</evidence>
<keyword evidence="3" id="KW-0949">S-adenosyl-L-methionine</keyword>
<dbReference type="GO" id="GO:0046872">
    <property type="term" value="F:metal ion binding"/>
    <property type="evidence" value="ECO:0007669"/>
    <property type="project" value="UniProtKB-KW"/>
</dbReference>
<keyword evidence="4" id="KW-0479">Metal-binding</keyword>
<sequence>MKIASILNKIKRYGPMGLSYVLGMERVPPPRHIHLEITNICNFRCVYCPQSRPEEHFRIIGKGKMSFDTFKTILDKLLSVYKFERLVLTRDGEPLVHPRLTDFVAYAYSKGVRTTIGSNGSLISKEKAQGLLANGLYSVKGDLCADSAYYEKVRAGGKFEDALNGYRNLLQAAKECDADFRLVLVDLYSYQLNTPEEISESITRLKDLFNGYERWISVGPAKMHNALGEAQETFSVSKRQPNNKYNRCHHPWLEMVIDYRGNVVGCCRDLRSEYQVGNILQAGDIDKDIWNGEKMRFLRRSLRDRKPEQINICSKCDLPYGESYAGKTISGKIKRFLFEQA</sequence>
<evidence type="ECO:0000256" key="6">
    <source>
        <dbReference type="ARBA" id="ARBA00023004"/>
    </source>
</evidence>
<dbReference type="PROSITE" id="PS01305">
    <property type="entry name" value="MOAA_NIFB_PQQE"/>
    <property type="match status" value="1"/>
</dbReference>
<dbReference type="InterPro" id="IPR023885">
    <property type="entry name" value="4Fe4S-binding_SPASM_dom"/>
</dbReference>
<dbReference type="CDD" id="cd01335">
    <property type="entry name" value="Radical_SAM"/>
    <property type="match status" value="1"/>
</dbReference>
<dbReference type="InterPro" id="IPR013785">
    <property type="entry name" value="Aldolase_TIM"/>
</dbReference>
<evidence type="ECO:0000259" key="8">
    <source>
        <dbReference type="Pfam" id="PF04055"/>
    </source>
</evidence>
<dbReference type="InterPro" id="IPR050377">
    <property type="entry name" value="Radical_SAM_PqqE_MftC-like"/>
</dbReference>
<feature type="domain" description="4Fe4S-binding SPASM" evidence="9">
    <location>
        <begin position="248"/>
        <end position="317"/>
    </location>
</feature>
<dbReference type="SFLD" id="SFLDG01387">
    <property type="entry name" value="BtrN-like_SPASM_domain_contain"/>
    <property type="match status" value="1"/>
</dbReference>
<evidence type="ECO:0000256" key="4">
    <source>
        <dbReference type="ARBA" id="ARBA00022723"/>
    </source>
</evidence>
<dbReference type="GO" id="GO:0051539">
    <property type="term" value="F:4 iron, 4 sulfur cluster binding"/>
    <property type="evidence" value="ECO:0007669"/>
    <property type="project" value="UniProtKB-KW"/>
</dbReference>
<keyword evidence="7" id="KW-0411">Iron-sulfur</keyword>
<dbReference type="InterPro" id="IPR058240">
    <property type="entry name" value="rSAM_sf"/>
</dbReference>
<dbReference type="InterPro" id="IPR007197">
    <property type="entry name" value="rSAM"/>
</dbReference>
<dbReference type="Pfam" id="PF13186">
    <property type="entry name" value="SPASM"/>
    <property type="match status" value="1"/>
</dbReference>
<dbReference type="Proteomes" id="UP000885779">
    <property type="component" value="Unassembled WGS sequence"/>
</dbReference>
<evidence type="ECO:0000256" key="1">
    <source>
        <dbReference type="ARBA" id="ARBA00001966"/>
    </source>
</evidence>
<evidence type="ECO:0000256" key="3">
    <source>
        <dbReference type="ARBA" id="ARBA00022691"/>
    </source>
</evidence>
<comment type="cofactor">
    <cofactor evidence="1">
        <name>[4Fe-4S] cluster</name>
        <dbReference type="ChEBI" id="CHEBI:49883"/>
    </cofactor>
</comment>
<accession>A0A7V4U463</accession>
<dbReference type="PANTHER" id="PTHR11228">
    <property type="entry name" value="RADICAL SAM DOMAIN PROTEIN"/>
    <property type="match status" value="1"/>
</dbReference>
<gene>
    <name evidence="10" type="ORF">ENK44_17055</name>
</gene>
<dbReference type="SUPFAM" id="SSF102114">
    <property type="entry name" value="Radical SAM enzymes"/>
    <property type="match status" value="1"/>
</dbReference>
<evidence type="ECO:0000256" key="5">
    <source>
        <dbReference type="ARBA" id="ARBA00023002"/>
    </source>
</evidence>
<dbReference type="Pfam" id="PF04055">
    <property type="entry name" value="Radical_SAM"/>
    <property type="match status" value="1"/>
</dbReference>
<evidence type="ECO:0000259" key="9">
    <source>
        <dbReference type="Pfam" id="PF13186"/>
    </source>
</evidence>
<dbReference type="InterPro" id="IPR000385">
    <property type="entry name" value="MoaA_NifB_PqqE_Fe-S-bd_CS"/>
</dbReference>
<protein>
    <submittedName>
        <fullName evidence="10">Radical SAM/SPASM domain-containing protein</fullName>
    </submittedName>
</protein>
<keyword evidence="6" id="KW-0408">Iron</keyword>
<dbReference type="GO" id="GO:0006783">
    <property type="term" value="P:heme biosynthetic process"/>
    <property type="evidence" value="ECO:0007669"/>
    <property type="project" value="TreeGrafter"/>
</dbReference>
<dbReference type="SFLD" id="SFLDG01067">
    <property type="entry name" value="SPASM/twitch_domain_containing"/>
    <property type="match status" value="1"/>
</dbReference>
<dbReference type="Gene3D" id="3.20.20.70">
    <property type="entry name" value="Aldolase class I"/>
    <property type="match status" value="1"/>
</dbReference>
<evidence type="ECO:0000256" key="2">
    <source>
        <dbReference type="ARBA" id="ARBA00022485"/>
    </source>
</evidence>